<keyword evidence="3" id="KW-1003">Cell membrane</keyword>
<proteinExistence type="inferred from homology"/>
<sequence>MIYSQLFITFFKIGALSFGGGYAALPLIEKLVVHQEKWLTLSDFTDLITISQMTPGPIAINAATFIGLQVGGVRGAIIATFACILPSIIIVSILALLYARYQKLDLMQNILSILRPAVVALIASSGLSILITALWSNQTLHLSHINGILLVIFILAFIGIRKLNWNPILVMLASGLINLIMNLI</sequence>
<dbReference type="PANTHER" id="PTHR43663:SF1">
    <property type="entry name" value="CHROMATE TRANSPORTER"/>
    <property type="match status" value="1"/>
</dbReference>
<evidence type="ECO:0000313" key="9">
    <source>
        <dbReference type="Proteomes" id="UP000721415"/>
    </source>
</evidence>
<accession>A0ABS0LRS5</accession>
<feature type="transmembrane region" description="Helical" evidence="7">
    <location>
        <begin position="76"/>
        <end position="101"/>
    </location>
</feature>
<organism evidence="8 9">
    <name type="scientific">Facklamia lactis</name>
    <dbReference type="NCBI Taxonomy" id="2749967"/>
    <lineage>
        <taxon>Bacteria</taxon>
        <taxon>Bacillati</taxon>
        <taxon>Bacillota</taxon>
        <taxon>Bacilli</taxon>
        <taxon>Lactobacillales</taxon>
        <taxon>Aerococcaceae</taxon>
        <taxon>Facklamia</taxon>
    </lineage>
</organism>
<dbReference type="InterPro" id="IPR003370">
    <property type="entry name" value="Chromate_transpt"/>
</dbReference>
<evidence type="ECO:0000256" key="6">
    <source>
        <dbReference type="ARBA" id="ARBA00023136"/>
    </source>
</evidence>
<protein>
    <submittedName>
        <fullName evidence="8">Chromate transporter</fullName>
    </submittedName>
</protein>
<dbReference type="EMBL" id="JACBXQ010000004">
    <property type="protein sequence ID" value="MBG9986783.1"/>
    <property type="molecule type" value="Genomic_DNA"/>
</dbReference>
<evidence type="ECO:0000256" key="3">
    <source>
        <dbReference type="ARBA" id="ARBA00022475"/>
    </source>
</evidence>
<name>A0ABS0LRS5_9LACT</name>
<evidence type="ECO:0000256" key="4">
    <source>
        <dbReference type="ARBA" id="ARBA00022692"/>
    </source>
</evidence>
<feature type="transmembrane region" description="Helical" evidence="7">
    <location>
        <begin position="113"/>
        <end position="135"/>
    </location>
</feature>
<evidence type="ECO:0000256" key="2">
    <source>
        <dbReference type="ARBA" id="ARBA00005262"/>
    </source>
</evidence>
<feature type="transmembrane region" description="Helical" evidence="7">
    <location>
        <begin position="7"/>
        <end position="28"/>
    </location>
</feature>
<reference evidence="8 9" key="1">
    <citation type="submission" date="2020-07" db="EMBL/GenBank/DDBJ databases">
        <title>Facklamia lactis sp. nov., isolated from raw milk.</title>
        <authorList>
            <person name="Doll E.V."/>
            <person name="Huptas C."/>
            <person name="Staib L."/>
            <person name="Wenning M."/>
            <person name="Scherer S."/>
        </authorList>
    </citation>
    <scope>NUCLEOTIDE SEQUENCE [LARGE SCALE GENOMIC DNA]</scope>
    <source>
        <strain evidence="8 9">DSM 111018</strain>
    </source>
</reference>
<keyword evidence="9" id="KW-1185">Reference proteome</keyword>
<evidence type="ECO:0000313" key="8">
    <source>
        <dbReference type="EMBL" id="MBG9986783.1"/>
    </source>
</evidence>
<gene>
    <name evidence="8" type="ORF">HZY91_07715</name>
</gene>
<dbReference type="InterPro" id="IPR052518">
    <property type="entry name" value="CHR_Transporter"/>
</dbReference>
<evidence type="ECO:0000256" key="1">
    <source>
        <dbReference type="ARBA" id="ARBA00004651"/>
    </source>
</evidence>
<keyword evidence="5 7" id="KW-1133">Transmembrane helix</keyword>
<comment type="caution">
    <text evidence="8">The sequence shown here is derived from an EMBL/GenBank/DDBJ whole genome shotgun (WGS) entry which is preliminary data.</text>
</comment>
<comment type="subcellular location">
    <subcellularLocation>
        <location evidence="1">Cell membrane</location>
        <topology evidence="1">Multi-pass membrane protein</topology>
    </subcellularLocation>
</comment>
<keyword evidence="6 7" id="KW-0472">Membrane</keyword>
<comment type="similarity">
    <text evidence="2">Belongs to the chromate ion transporter (CHR) (TC 2.A.51) family.</text>
</comment>
<evidence type="ECO:0000256" key="7">
    <source>
        <dbReference type="SAM" id="Phobius"/>
    </source>
</evidence>
<dbReference type="Pfam" id="PF02417">
    <property type="entry name" value="Chromate_transp"/>
    <property type="match status" value="1"/>
</dbReference>
<evidence type="ECO:0000256" key="5">
    <source>
        <dbReference type="ARBA" id="ARBA00022989"/>
    </source>
</evidence>
<dbReference type="Proteomes" id="UP000721415">
    <property type="component" value="Unassembled WGS sequence"/>
</dbReference>
<feature type="transmembrane region" description="Helical" evidence="7">
    <location>
        <begin position="141"/>
        <end position="158"/>
    </location>
</feature>
<dbReference type="PANTHER" id="PTHR43663">
    <property type="entry name" value="CHROMATE TRANSPORT PROTEIN-RELATED"/>
    <property type="match status" value="1"/>
</dbReference>
<dbReference type="RefSeq" id="WP_197115696.1">
    <property type="nucleotide sequence ID" value="NZ_JACBXQ010000004.1"/>
</dbReference>
<keyword evidence="4 7" id="KW-0812">Transmembrane</keyword>